<comment type="caution">
    <text evidence="1">The sequence shown here is derived from an EMBL/GenBank/DDBJ whole genome shotgun (WGS) entry which is preliminary data.</text>
</comment>
<gene>
    <name evidence="1" type="ORF">AVEN_68874_1</name>
</gene>
<proteinExistence type="predicted"/>
<dbReference type="AlphaFoldDB" id="A0A4Y2C569"/>
<sequence>MSKQRSRKVEVFGHGGVWALRCRSMTSQMSSIGLRSGELGGQDIKWNSSVCSSNHSNTIRALCYGALSCWKIPFPVGKANAM</sequence>
<keyword evidence="2" id="KW-1185">Reference proteome</keyword>
<dbReference type="Proteomes" id="UP000499080">
    <property type="component" value="Unassembled WGS sequence"/>
</dbReference>
<organism evidence="1 2">
    <name type="scientific">Araneus ventricosus</name>
    <name type="common">Orbweaver spider</name>
    <name type="synonym">Epeira ventricosa</name>
    <dbReference type="NCBI Taxonomy" id="182803"/>
    <lineage>
        <taxon>Eukaryota</taxon>
        <taxon>Metazoa</taxon>
        <taxon>Ecdysozoa</taxon>
        <taxon>Arthropoda</taxon>
        <taxon>Chelicerata</taxon>
        <taxon>Arachnida</taxon>
        <taxon>Araneae</taxon>
        <taxon>Araneomorphae</taxon>
        <taxon>Entelegynae</taxon>
        <taxon>Araneoidea</taxon>
        <taxon>Araneidae</taxon>
        <taxon>Araneus</taxon>
    </lineage>
</organism>
<evidence type="ECO:0000313" key="2">
    <source>
        <dbReference type="Proteomes" id="UP000499080"/>
    </source>
</evidence>
<dbReference type="EMBL" id="BGPR01000149">
    <property type="protein sequence ID" value="GBL99620.1"/>
    <property type="molecule type" value="Genomic_DNA"/>
</dbReference>
<evidence type="ECO:0000313" key="1">
    <source>
        <dbReference type="EMBL" id="GBL99620.1"/>
    </source>
</evidence>
<accession>A0A4Y2C569</accession>
<protein>
    <submittedName>
        <fullName evidence="1">Uncharacterized protein</fullName>
    </submittedName>
</protein>
<reference evidence="1 2" key="1">
    <citation type="journal article" date="2019" name="Sci. Rep.">
        <title>Orb-weaving spider Araneus ventricosus genome elucidates the spidroin gene catalogue.</title>
        <authorList>
            <person name="Kono N."/>
            <person name="Nakamura H."/>
            <person name="Ohtoshi R."/>
            <person name="Moran D.A.P."/>
            <person name="Shinohara A."/>
            <person name="Yoshida Y."/>
            <person name="Fujiwara M."/>
            <person name="Mori M."/>
            <person name="Tomita M."/>
            <person name="Arakawa K."/>
        </authorList>
    </citation>
    <scope>NUCLEOTIDE SEQUENCE [LARGE SCALE GENOMIC DNA]</scope>
</reference>
<name>A0A4Y2C569_ARAVE</name>